<evidence type="ECO:0000313" key="1">
    <source>
        <dbReference type="EMBL" id="EIJ66835.1"/>
    </source>
</evidence>
<comment type="caution">
    <text evidence="1">The sequence shown here is derived from an EMBL/GenBank/DDBJ whole genome shotgun (WGS) entry which is preliminary data.</text>
</comment>
<dbReference type="PATRIC" id="fig|859350.6.peg.205"/>
<dbReference type="Proteomes" id="UP000003423">
    <property type="component" value="Unassembled WGS sequence"/>
</dbReference>
<dbReference type="EMBL" id="AEXL02000023">
    <property type="protein sequence ID" value="EIJ66835.1"/>
    <property type="molecule type" value="Genomic_DNA"/>
</dbReference>
<protein>
    <submittedName>
        <fullName evidence="1">Uncharacterized protein</fullName>
    </submittedName>
</protein>
<organism evidence="1 2">
    <name type="scientific">Candidatus Nitrosopumilus salarius BD31</name>
    <dbReference type="NCBI Taxonomy" id="859350"/>
    <lineage>
        <taxon>Archaea</taxon>
        <taxon>Nitrososphaerota</taxon>
        <taxon>Nitrososphaeria</taxon>
        <taxon>Nitrosopumilales</taxon>
        <taxon>Nitrosopumilaceae</taxon>
        <taxon>Nitrosopumilus</taxon>
    </lineage>
</organism>
<evidence type="ECO:0000313" key="2">
    <source>
        <dbReference type="Proteomes" id="UP000003423"/>
    </source>
</evidence>
<sequence length="49" mass="5910">MPKKPIEKTRFYGEILFLEIFSKIDEFLGKLSNFQEILLIKNRMFPCRS</sequence>
<proteinExistence type="predicted"/>
<gene>
    <name evidence="1" type="ORF">BD31_I0254</name>
</gene>
<dbReference type="AlphaFoldDB" id="I3D542"/>
<keyword evidence="2" id="KW-1185">Reference proteome</keyword>
<reference evidence="1 2" key="1">
    <citation type="journal article" date="2012" name="J. Bacteriol.">
        <title>Genome sequence of "Candidatus Nitrosopumilus salaria" BD31, an ammonia-oxidizing archaeon from the San Francisco Bay estuary.</title>
        <authorList>
            <person name="Mosier A.C."/>
            <person name="Allen E.E."/>
            <person name="Kim M."/>
            <person name="Ferriera S."/>
            <person name="Francis C.A."/>
        </authorList>
    </citation>
    <scope>NUCLEOTIDE SEQUENCE [LARGE SCALE GENOMIC DNA]</scope>
    <source>
        <strain evidence="1 2">BD31</strain>
    </source>
</reference>
<accession>I3D542</accession>
<name>I3D542_9ARCH</name>